<evidence type="ECO:0000259" key="6">
    <source>
        <dbReference type="Pfam" id="PF00535"/>
    </source>
</evidence>
<keyword evidence="4 7" id="KW-0808">Transferase</keyword>
<keyword evidence="5" id="KW-0472">Membrane</keyword>
<evidence type="ECO:0000256" key="5">
    <source>
        <dbReference type="ARBA" id="ARBA00023136"/>
    </source>
</evidence>
<evidence type="ECO:0000256" key="4">
    <source>
        <dbReference type="ARBA" id="ARBA00022679"/>
    </source>
</evidence>
<dbReference type="AlphaFoldDB" id="A0A1N6I940"/>
<dbReference type="CDD" id="cd02522">
    <property type="entry name" value="GT_2_like_a"/>
    <property type="match status" value="1"/>
</dbReference>
<organism evidence="7 8">
    <name type="scientific">Nitrosomonas cryotolerans ATCC 49181</name>
    <dbReference type="NCBI Taxonomy" id="1131553"/>
    <lineage>
        <taxon>Bacteria</taxon>
        <taxon>Pseudomonadati</taxon>
        <taxon>Pseudomonadota</taxon>
        <taxon>Betaproteobacteria</taxon>
        <taxon>Nitrosomonadales</taxon>
        <taxon>Nitrosomonadaceae</taxon>
        <taxon>Nitrosomonas</taxon>
    </lineage>
</organism>
<accession>A0A1N6I940</accession>
<dbReference type="GO" id="GO:0016757">
    <property type="term" value="F:glycosyltransferase activity"/>
    <property type="evidence" value="ECO:0007669"/>
    <property type="project" value="UniProtKB-KW"/>
</dbReference>
<dbReference type="eggNOG" id="COG1215">
    <property type="taxonomic scope" value="Bacteria"/>
</dbReference>
<dbReference type="SUPFAM" id="SSF53448">
    <property type="entry name" value="Nucleotide-diphospho-sugar transferases"/>
    <property type="match status" value="1"/>
</dbReference>
<sequence length="257" mass="29362">MMLPLSSWIMTGNLMKNAEQKIQACRSELSIIVPMLNELDTLPDLMAHLQQWQRLGCEVLLIDGGSDDGSADIVEAIGFKVIRSARGRALQMNAGAAAAKGSILLFLHADTRLPEDGLEHILGALKKHRWGRFNVRISGEALMLRVVAFFINLRSRLTNIATGDQALFIERTLFDKVHGFPAQPLMEDIELSKRLRYFERPACLSAKVTTSGRRWIKYGIWRTIRLMWILRWAYWRGVPAEQLVKRYYRAENDEKIP</sequence>
<proteinExistence type="predicted"/>
<evidence type="ECO:0000313" key="8">
    <source>
        <dbReference type="Proteomes" id="UP000185062"/>
    </source>
</evidence>
<dbReference type="InterPro" id="IPR001173">
    <property type="entry name" value="Glyco_trans_2-like"/>
</dbReference>
<dbReference type="GO" id="GO:0005886">
    <property type="term" value="C:plasma membrane"/>
    <property type="evidence" value="ECO:0007669"/>
    <property type="project" value="UniProtKB-SubCell"/>
</dbReference>
<dbReference type="Proteomes" id="UP000185062">
    <property type="component" value="Unassembled WGS sequence"/>
</dbReference>
<dbReference type="InterPro" id="IPR026461">
    <property type="entry name" value="Trfase_2_rSAM/seldom_assoc"/>
</dbReference>
<gene>
    <name evidence="7" type="ORF">SAMN02743940_1644</name>
</gene>
<dbReference type="InterPro" id="IPR029044">
    <property type="entry name" value="Nucleotide-diphossugar_trans"/>
</dbReference>
<name>A0A1N6I940_9PROT</name>
<comment type="subcellular location">
    <subcellularLocation>
        <location evidence="1">Cell membrane</location>
    </subcellularLocation>
</comment>
<keyword evidence="8" id="KW-1185">Reference proteome</keyword>
<dbReference type="Gene3D" id="3.90.550.10">
    <property type="entry name" value="Spore Coat Polysaccharide Biosynthesis Protein SpsA, Chain A"/>
    <property type="match status" value="1"/>
</dbReference>
<dbReference type="PANTHER" id="PTHR43646:SF2">
    <property type="entry name" value="GLYCOSYLTRANSFERASE 2-LIKE DOMAIN-CONTAINING PROTEIN"/>
    <property type="match status" value="1"/>
</dbReference>
<keyword evidence="3" id="KW-0328">Glycosyltransferase</keyword>
<evidence type="ECO:0000256" key="1">
    <source>
        <dbReference type="ARBA" id="ARBA00004236"/>
    </source>
</evidence>
<dbReference type="NCBIfam" id="TIGR04283">
    <property type="entry name" value="glyco_like_mftF"/>
    <property type="match status" value="1"/>
</dbReference>
<dbReference type="PANTHER" id="PTHR43646">
    <property type="entry name" value="GLYCOSYLTRANSFERASE"/>
    <property type="match status" value="1"/>
</dbReference>
<evidence type="ECO:0000256" key="2">
    <source>
        <dbReference type="ARBA" id="ARBA00022475"/>
    </source>
</evidence>
<evidence type="ECO:0000313" key="7">
    <source>
        <dbReference type="EMBL" id="SIO28532.1"/>
    </source>
</evidence>
<protein>
    <submittedName>
        <fullName evidence="7">Transferase 2, rSAM/selenodomain-associated</fullName>
    </submittedName>
</protein>
<dbReference type="STRING" id="44575.SAMN05216419_102321"/>
<reference evidence="7 8" key="1">
    <citation type="submission" date="2016-12" db="EMBL/GenBank/DDBJ databases">
        <authorList>
            <person name="Song W.-J."/>
            <person name="Kurnit D.M."/>
        </authorList>
    </citation>
    <scope>NUCLEOTIDE SEQUENCE [LARGE SCALE GENOMIC DNA]</scope>
    <source>
        <strain evidence="7 8">ATCC 49181</strain>
    </source>
</reference>
<keyword evidence="2" id="KW-1003">Cell membrane</keyword>
<dbReference type="EMBL" id="FSRO01000001">
    <property type="protein sequence ID" value="SIO28532.1"/>
    <property type="molecule type" value="Genomic_DNA"/>
</dbReference>
<evidence type="ECO:0000256" key="3">
    <source>
        <dbReference type="ARBA" id="ARBA00022676"/>
    </source>
</evidence>
<feature type="domain" description="Glycosyltransferase 2-like" evidence="6">
    <location>
        <begin position="30"/>
        <end position="129"/>
    </location>
</feature>
<dbReference type="Pfam" id="PF00535">
    <property type="entry name" value="Glycos_transf_2"/>
    <property type="match status" value="1"/>
</dbReference>